<evidence type="ECO:0000256" key="5">
    <source>
        <dbReference type="SAM" id="SignalP"/>
    </source>
</evidence>
<protein>
    <submittedName>
        <fullName evidence="7">Cytochrome c</fullName>
    </submittedName>
</protein>
<proteinExistence type="predicted"/>
<evidence type="ECO:0000256" key="1">
    <source>
        <dbReference type="ARBA" id="ARBA00022617"/>
    </source>
</evidence>
<accession>A0A931BMN1</accession>
<dbReference type="Proteomes" id="UP000599312">
    <property type="component" value="Unassembled WGS sequence"/>
</dbReference>
<dbReference type="InterPro" id="IPR036909">
    <property type="entry name" value="Cyt_c-like_dom_sf"/>
</dbReference>
<feature type="signal peptide" evidence="5">
    <location>
        <begin position="1"/>
        <end position="21"/>
    </location>
</feature>
<name>A0A931BMN1_9HYPH</name>
<dbReference type="Gene3D" id="1.10.760.10">
    <property type="entry name" value="Cytochrome c-like domain"/>
    <property type="match status" value="1"/>
</dbReference>
<evidence type="ECO:0000256" key="3">
    <source>
        <dbReference type="ARBA" id="ARBA00023004"/>
    </source>
</evidence>
<dbReference type="EMBL" id="JADQDO010000001">
    <property type="protein sequence ID" value="MBF9232314.1"/>
    <property type="molecule type" value="Genomic_DNA"/>
</dbReference>
<dbReference type="GO" id="GO:0009055">
    <property type="term" value="F:electron transfer activity"/>
    <property type="evidence" value="ECO:0007669"/>
    <property type="project" value="InterPro"/>
</dbReference>
<evidence type="ECO:0000313" key="8">
    <source>
        <dbReference type="Proteomes" id="UP000599312"/>
    </source>
</evidence>
<dbReference type="SUPFAM" id="SSF46626">
    <property type="entry name" value="Cytochrome c"/>
    <property type="match status" value="1"/>
</dbReference>
<keyword evidence="3 4" id="KW-0408">Iron</keyword>
<evidence type="ECO:0000313" key="7">
    <source>
        <dbReference type="EMBL" id="MBF9232314.1"/>
    </source>
</evidence>
<sequence>MKRTIALSMTLALFAPIAAEAAQGNVRRGRAIAKEYCSMCHAIGKTGASPKDGTIPFRDLHTRYPIDNLDEALGEGLVINHPDMPEITLTVPQIYDFKAFVRSLSK</sequence>
<dbReference type="GO" id="GO:0046872">
    <property type="term" value="F:metal ion binding"/>
    <property type="evidence" value="ECO:0007669"/>
    <property type="project" value="UniProtKB-KW"/>
</dbReference>
<feature type="chain" id="PRO_5037357741" evidence="5">
    <location>
        <begin position="22"/>
        <end position="106"/>
    </location>
</feature>
<feature type="domain" description="Cytochrome c" evidence="6">
    <location>
        <begin position="24"/>
        <end position="105"/>
    </location>
</feature>
<evidence type="ECO:0000256" key="4">
    <source>
        <dbReference type="PROSITE-ProRule" id="PRU00433"/>
    </source>
</evidence>
<dbReference type="GO" id="GO:0020037">
    <property type="term" value="F:heme binding"/>
    <property type="evidence" value="ECO:0007669"/>
    <property type="project" value="InterPro"/>
</dbReference>
<keyword evidence="8" id="KW-1185">Reference proteome</keyword>
<evidence type="ECO:0000259" key="6">
    <source>
        <dbReference type="PROSITE" id="PS51007"/>
    </source>
</evidence>
<dbReference type="RefSeq" id="WP_196270274.1">
    <property type="nucleotide sequence ID" value="NZ_JADQDO010000001.1"/>
</dbReference>
<dbReference type="AlphaFoldDB" id="A0A931BMN1"/>
<dbReference type="InterPro" id="IPR009056">
    <property type="entry name" value="Cyt_c-like_dom"/>
</dbReference>
<keyword evidence="2 4" id="KW-0479">Metal-binding</keyword>
<keyword evidence="5" id="KW-0732">Signal</keyword>
<reference evidence="7" key="1">
    <citation type="submission" date="2020-11" db="EMBL/GenBank/DDBJ databases">
        <authorList>
            <person name="Kim M.K."/>
        </authorList>
    </citation>
    <scope>NUCLEOTIDE SEQUENCE</scope>
    <source>
        <strain evidence="7">BT350</strain>
    </source>
</reference>
<keyword evidence="1 4" id="KW-0349">Heme</keyword>
<evidence type="ECO:0000256" key="2">
    <source>
        <dbReference type="ARBA" id="ARBA00022723"/>
    </source>
</evidence>
<organism evidence="7 8">
    <name type="scientific">Microvirga alba</name>
    <dbReference type="NCBI Taxonomy" id="2791025"/>
    <lineage>
        <taxon>Bacteria</taxon>
        <taxon>Pseudomonadati</taxon>
        <taxon>Pseudomonadota</taxon>
        <taxon>Alphaproteobacteria</taxon>
        <taxon>Hyphomicrobiales</taxon>
        <taxon>Methylobacteriaceae</taxon>
        <taxon>Microvirga</taxon>
    </lineage>
</organism>
<comment type="caution">
    <text evidence="7">The sequence shown here is derived from an EMBL/GenBank/DDBJ whole genome shotgun (WGS) entry which is preliminary data.</text>
</comment>
<gene>
    <name evidence="7" type="ORF">I2H38_02855</name>
</gene>
<dbReference type="PROSITE" id="PS51007">
    <property type="entry name" value="CYTC"/>
    <property type="match status" value="1"/>
</dbReference>